<evidence type="ECO:0000313" key="2">
    <source>
        <dbReference type="EMBL" id="AAS50228.1"/>
    </source>
</evidence>
<dbReference type="AlphaFoldDB" id="Q75F66"/>
<evidence type="ECO:0000313" key="3">
    <source>
        <dbReference type="Proteomes" id="UP000000591"/>
    </source>
</evidence>
<dbReference type="RefSeq" id="NP_982404.1">
    <property type="nucleotide sequence ID" value="NM_207757.1"/>
</dbReference>
<sequence>MARNILDEIASESDPSQDEEGSLLAVDGDAFRLDQAAPAEPAARELFLRDDSESPLRRPHGGSGSSEGGSSDAEGEAPETQRRPEGRKRVKFSAAERGVADFNPWDIRRAVRRAFRDKLPENYSIKTWRRPPRALLRSLADLLSANADNAVEGALSAYHRELTRTLGPNELAAFRHDREQLIRSILHKLRTRLKRTHFPARVSEHVLDIEDIYARRTFIQQRHIAELNAAEDLERQLLAEQQALAARTAERSDASAKVLLDRLTANLHPALNKAVSNAYGLIKDAENTRETYLADCDDLNLHLSDTE</sequence>
<dbReference type="STRING" id="284811.Q75F66"/>
<proteinExistence type="predicted"/>
<organism evidence="2 3">
    <name type="scientific">Eremothecium gossypii (strain ATCC 10895 / CBS 109.51 / FGSC 9923 / NRRL Y-1056)</name>
    <name type="common">Yeast</name>
    <name type="synonym">Ashbya gossypii</name>
    <dbReference type="NCBI Taxonomy" id="284811"/>
    <lineage>
        <taxon>Eukaryota</taxon>
        <taxon>Fungi</taxon>
        <taxon>Dikarya</taxon>
        <taxon>Ascomycota</taxon>
        <taxon>Saccharomycotina</taxon>
        <taxon>Saccharomycetes</taxon>
        <taxon>Saccharomycetales</taxon>
        <taxon>Saccharomycetaceae</taxon>
        <taxon>Eremothecium</taxon>
    </lineage>
</organism>
<feature type="compositionally biased region" description="Basic and acidic residues" evidence="1">
    <location>
        <begin position="42"/>
        <end position="56"/>
    </location>
</feature>
<reference evidence="3" key="2">
    <citation type="journal article" date="2013" name="G3 (Bethesda)">
        <title>Genomes of Ashbya fungi isolated from insects reveal four mating-type loci, numerous translocations, lack of transposons, and distinct gene duplications.</title>
        <authorList>
            <person name="Dietrich F.S."/>
            <person name="Voegeli S."/>
            <person name="Kuo S."/>
            <person name="Philippsen P."/>
        </authorList>
    </citation>
    <scope>GENOME REANNOTATION</scope>
    <source>
        <strain evidence="3">ATCC 10895 / CBS 109.51 / FGSC 9923 / NRRL Y-1056</strain>
    </source>
</reference>
<evidence type="ECO:0000256" key="1">
    <source>
        <dbReference type="SAM" id="MobiDB-lite"/>
    </source>
</evidence>
<protein>
    <submittedName>
        <fullName evidence="2">AAL138Cp</fullName>
    </submittedName>
</protein>
<keyword evidence="3" id="KW-1185">Reference proteome</keyword>
<dbReference type="HOGENOM" id="CLU_058662_0_0_1"/>
<dbReference type="InParanoid" id="Q75F66"/>
<dbReference type="OrthoDB" id="4068255at2759"/>
<feature type="region of interest" description="Disordered" evidence="1">
    <location>
        <begin position="1"/>
        <end position="22"/>
    </location>
</feature>
<feature type="region of interest" description="Disordered" evidence="1">
    <location>
        <begin position="34"/>
        <end position="92"/>
    </location>
</feature>
<dbReference type="EMBL" id="AE016814">
    <property type="protein sequence ID" value="AAS50228.1"/>
    <property type="molecule type" value="Genomic_DNA"/>
</dbReference>
<dbReference type="GeneID" id="4618644"/>
<accession>Q75F66</accession>
<name>Q75F66_EREGS</name>
<dbReference type="OMA" id="PSKIMIG"/>
<dbReference type="eggNOG" id="ENOG502S031">
    <property type="taxonomic scope" value="Eukaryota"/>
</dbReference>
<dbReference type="Proteomes" id="UP000000591">
    <property type="component" value="Chromosome I"/>
</dbReference>
<dbReference type="KEGG" id="ago:AGOS_AAL138C"/>
<dbReference type="FunCoup" id="Q75F66">
    <property type="interactions" value="80"/>
</dbReference>
<gene>
    <name evidence="2" type="ORF">AGOS_AAL138C</name>
</gene>
<feature type="compositionally biased region" description="Acidic residues" evidence="1">
    <location>
        <begin position="9"/>
        <end position="21"/>
    </location>
</feature>
<reference evidence="2 3" key="1">
    <citation type="journal article" date="2004" name="Science">
        <title>The Ashbya gossypii genome as a tool for mapping the ancient Saccharomyces cerevisiae genome.</title>
        <authorList>
            <person name="Dietrich F.S."/>
            <person name="Voegeli S."/>
            <person name="Brachat S."/>
            <person name="Lerch A."/>
            <person name="Gates K."/>
            <person name="Steiner S."/>
            <person name="Mohr C."/>
            <person name="Pohlmann R."/>
            <person name="Luedi P."/>
            <person name="Choi S."/>
            <person name="Wing R.A."/>
            <person name="Flavier A."/>
            <person name="Gaffney T.D."/>
            <person name="Philippsen P."/>
        </authorList>
    </citation>
    <scope>NUCLEOTIDE SEQUENCE [LARGE SCALE GENOMIC DNA]</scope>
    <source>
        <strain evidence="3">ATCC 10895 / CBS 109.51 / FGSC 9923 / NRRL Y-1056</strain>
    </source>
</reference>